<comment type="caution">
    <text evidence="2">The sequence shown here is derived from an EMBL/GenBank/DDBJ whole genome shotgun (WGS) entry which is preliminary data.</text>
</comment>
<evidence type="ECO:0000313" key="3">
    <source>
        <dbReference type="Proteomes" id="UP000291269"/>
    </source>
</evidence>
<organism evidence="2 3">
    <name type="scientific">Candidatus Borkfalkia ceftriaxoniphila</name>
    <dbReference type="NCBI Taxonomy" id="2508949"/>
    <lineage>
        <taxon>Bacteria</taxon>
        <taxon>Bacillati</taxon>
        <taxon>Bacillota</taxon>
        <taxon>Clostridia</taxon>
        <taxon>Christensenellales</taxon>
        <taxon>Christensenellaceae</taxon>
        <taxon>Candidatus Borkfalkia</taxon>
    </lineage>
</organism>
<protein>
    <recommendedName>
        <fullName evidence="4">DUF2232 domain-containing protein</fullName>
    </recommendedName>
</protein>
<reference evidence="2 3" key="1">
    <citation type="journal article" date="2019" name="Gut">
        <title>Antibiotics-induced monodominance of a novel gut bacterial order.</title>
        <authorList>
            <person name="Hildebrand F."/>
            <person name="Moitinho-Silva L."/>
            <person name="Blasche S."/>
            <person name="Jahn M.T."/>
            <person name="Gossmann T.I."/>
            <person name="Heuerta-Cepas J."/>
            <person name="Hercog R."/>
            <person name="Luetge M."/>
            <person name="Bahram M."/>
            <person name="Pryszlak A."/>
            <person name="Alves R.J."/>
            <person name="Waszak S.M."/>
            <person name="Zhu A."/>
            <person name="Ye L."/>
            <person name="Costea P.I."/>
            <person name="Aalvink S."/>
            <person name="Belzer C."/>
            <person name="Forslund S.K."/>
            <person name="Sunagawa S."/>
            <person name="Hentschel U."/>
            <person name="Merten C."/>
            <person name="Patil K.R."/>
            <person name="Benes V."/>
            <person name="Bork P."/>
        </authorList>
    </citation>
    <scope>NUCLEOTIDE SEQUENCE [LARGE SCALE GENOMIC DNA]</scope>
    <source>
        <strain evidence="2 3">HDS1380</strain>
    </source>
</reference>
<evidence type="ECO:0008006" key="4">
    <source>
        <dbReference type="Google" id="ProtNLM"/>
    </source>
</evidence>
<keyword evidence="1" id="KW-1133">Transmembrane helix</keyword>
<feature type="transmembrane region" description="Helical" evidence="1">
    <location>
        <begin position="75"/>
        <end position="91"/>
    </location>
</feature>
<keyword evidence="1" id="KW-0812">Transmembrane</keyword>
<dbReference type="RefSeq" id="WP_129225477.1">
    <property type="nucleotide sequence ID" value="NZ_SDOZ01000002.1"/>
</dbReference>
<feature type="transmembrane region" description="Helical" evidence="1">
    <location>
        <begin position="133"/>
        <end position="153"/>
    </location>
</feature>
<proteinExistence type="predicted"/>
<evidence type="ECO:0000313" key="2">
    <source>
        <dbReference type="EMBL" id="RXZ62108.1"/>
    </source>
</evidence>
<evidence type="ECO:0000256" key="1">
    <source>
        <dbReference type="SAM" id="Phobius"/>
    </source>
</evidence>
<dbReference type="OrthoDB" id="1861475at2"/>
<dbReference type="Proteomes" id="UP000291269">
    <property type="component" value="Unassembled WGS sequence"/>
</dbReference>
<feature type="transmembrane region" description="Helical" evidence="1">
    <location>
        <begin position="6"/>
        <end position="39"/>
    </location>
</feature>
<keyword evidence="3" id="KW-1185">Reference proteome</keyword>
<gene>
    <name evidence="2" type="ORF">ESZ91_06865</name>
</gene>
<dbReference type="EMBL" id="SDOZ01000002">
    <property type="protein sequence ID" value="RXZ62108.1"/>
    <property type="molecule type" value="Genomic_DNA"/>
</dbReference>
<accession>A0A4Q2KBZ4</accession>
<feature type="transmembrane region" description="Helical" evidence="1">
    <location>
        <begin position="51"/>
        <end position="69"/>
    </location>
</feature>
<sequence>MKNHSFRIALSAVACALAVVMLTLGMYVPFMTITAYVFAGLAIMLPLAKDFRFSAFLCYIATCLLALLFGGVGNFWKLFAFVVFFGLHPIVNSLQIKFKINKWIALVVKTIWFDVSVWLVWKFAGLFVVQYDWINDYIILIIATAGSALFVFYDFVMFRCQRLVNYYVGRIARQ</sequence>
<dbReference type="AlphaFoldDB" id="A0A4Q2KBZ4"/>
<feature type="transmembrane region" description="Helical" evidence="1">
    <location>
        <begin position="103"/>
        <end position="121"/>
    </location>
</feature>
<name>A0A4Q2KBZ4_9FIRM</name>
<keyword evidence="1" id="KW-0472">Membrane</keyword>